<dbReference type="Proteomes" id="UP000887159">
    <property type="component" value="Unassembled WGS sequence"/>
</dbReference>
<comment type="caution">
    <text evidence="2">The sequence shown here is derived from an EMBL/GenBank/DDBJ whole genome shotgun (WGS) entry which is preliminary data.</text>
</comment>
<feature type="compositionally biased region" description="Basic and acidic residues" evidence="1">
    <location>
        <begin position="37"/>
        <end position="53"/>
    </location>
</feature>
<feature type="region of interest" description="Disordered" evidence="1">
    <location>
        <begin position="1"/>
        <end position="82"/>
    </location>
</feature>
<keyword evidence="3" id="KW-1185">Reference proteome</keyword>
<feature type="compositionally biased region" description="Basic and acidic residues" evidence="1">
    <location>
        <begin position="9"/>
        <end position="27"/>
    </location>
</feature>
<organism evidence="2 3">
    <name type="scientific">Trichonephila clavipes</name>
    <name type="common">Golden silk orbweaver</name>
    <name type="synonym">Nephila clavipes</name>
    <dbReference type="NCBI Taxonomy" id="2585209"/>
    <lineage>
        <taxon>Eukaryota</taxon>
        <taxon>Metazoa</taxon>
        <taxon>Ecdysozoa</taxon>
        <taxon>Arthropoda</taxon>
        <taxon>Chelicerata</taxon>
        <taxon>Arachnida</taxon>
        <taxon>Araneae</taxon>
        <taxon>Araneomorphae</taxon>
        <taxon>Entelegynae</taxon>
        <taxon>Araneoidea</taxon>
        <taxon>Nephilidae</taxon>
        <taxon>Trichonephila</taxon>
    </lineage>
</organism>
<proteinExistence type="predicted"/>
<name>A0A8X6UQS5_TRICX</name>
<evidence type="ECO:0000313" key="3">
    <source>
        <dbReference type="Proteomes" id="UP000887159"/>
    </source>
</evidence>
<sequence length="94" mass="10870">MTSTSDYNLRPRRDAKMEFRPANEKRTQQGGPVRARGSRDKQQFRPYTEEQRRSSSRNTRSRIGQQHFQERKGGANSSRSISLEVLIGDVNDKS</sequence>
<protein>
    <submittedName>
        <fullName evidence="2">Uncharacterized protein</fullName>
    </submittedName>
</protein>
<gene>
    <name evidence="2" type="primary">NCL1_50502</name>
    <name evidence="2" type="ORF">TNCV_2575231</name>
</gene>
<reference evidence="2" key="1">
    <citation type="submission" date="2020-08" db="EMBL/GenBank/DDBJ databases">
        <title>Multicomponent nature underlies the extraordinary mechanical properties of spider dragline silk.</title>
        <authorList>
            <person name="Kono N."/>
            <person name="Nakamura H."/>
            <person name="Mori M."/>
            <person name="Yoshida Y."/>
            <person name="Ohtoshi R."/>
            <person name="Malay A.D."/>
            <person name="Moran D.A.P."/>
            <person name="Tomita M."/>
            <person name="Numata K."/>
            <person name="Arakawa K."/>
        </authorList>
    </citation>
    <scope>NUCLEOTIDE SEQUENCE</scope>
</reference>
<dbReference type="AlphaFoldDB" id="A0A8X6UQS5"/>
<evidence type="ECO:0000256" key="1">
    <source>
        <dbReference type="SAM" id="MobiDB-lite"/>
    </source>
</evidence>
<evidence type="ECO:0000313" key="2">
    <source>
        <dbReference type="EMBL" id="GFX88816.1"/>
    </source>
</evidence>
<accession>A0A8X6UQS5</accession>
<dbReference type="EMBL" id="BMAU01021062">
    <property type="protein sequence ID" value="GFX88816.1"/>
    <property type="molecule type" value="Genomic_DNA"/>
</dbReference>